<keyword evidence="4" id="KW-1185">Reference proteome</keyword>
<gene>
    <name evidence="3" type="ORF">LAFE_0E02762G</name>
</gene>
<dbReference type="OMA" id="HRKAPHE"/>
<name>A0A1G4MCG3_LACFM</name>
<dbReference type="STRING" id="4955.A0A1G4MCG3"/>
<dbReference type="Pfam" id="PF23181">
    <property type="entry name" value="bHLH_INO4"/>
    <property type="match status" value="1"/>
</dbReference>
<dbReference type="EMBL" id="LT598488">
    <property type="protein sequence ID" value="SCW01579.1"/>
    <property type="molecule type" value="Genomic_DNA"/>
</dbReference>
<reference evidence="4" key="1">
    <citation type="submission" date="2016-03" db="EMBL/GenBank/DDBJ databases">
        <authorList>
            <person name="Devillers H."/>
        </authorList>
    </citation>
    <scope>NUCLEOTIDE SEQUENCE [LARGE SCALE GENOMIC DNA]</scope>
</reference>
<organism evidence="3 4">
    <name type="scientific">Lachancea fermentati</name>
    <name type="common">Zygosaccharomyces fermentati</name>
    <dbReference type="NCBI Taxonomy" id="4955"/>
    <lineage>
        <taxon>Eukaryota</taxon>
        <taxon>Fungi</taxon>
        <taxon>Dikarya</taxon>
        <taxon>Ascomycota</taxon>
        <taxon>Saccharomycotina</taxon>
        <taxon>Saccharomycetes</taxon>
        <taxon>Saccharomycetales</taxon>
        <taxon>Saccharomycetaceae</taxon>
        <taxon>Lachancea</taxon>
    </lineage>
</organism>
<evidence type="ECO:0000256" key="1">
    <source>
        <dbReference type="SAM" id="MobiDB-lite"/>
    </source>
</evidence>
<dbReference type="OrthoDB" id="5778525at2759"/>
<feature type="compositionally biased region" description="Basic and acidic residues" evidence="1">
    <location>
        <begin position="27"/>
        <end position="53"/>
    </location>
</feature>
<dbReference type="AlphaFoldDB" id="A0A1G4MCG3"/>
<evidence type="ECO:0000313" key="3">
    <source>
        <dbReference type="EMBL" id="SCW01579.1"/>
    </source>
</evidence>
<dbReference type="InterPro" id="IPR011598">
    <property type="entry name" value="bHLH_dom"/>
</dbReference>
<feature type="domain" description="BHLH" evidence="2">
    <location>
        <begin position="36"/>
        <end position="88"/>
    </location>
</feature>
<accession>A0A1G4MCG3</accession>
<evidence type="ECO:0000259" key="2">
    <source>
        <dbReference type="PROSITE" id="PS50888"/>
    </source>
</evidence>
<dbReference type="Proteomes" id="UP000190831">
    <property type="component" value="Chromosome E"/>
</dbReference>
<dbReference type="PROSITE" id="PS50888">
    <property type="entry name" value="BHLH"/>
    <property type="match status" value="1"/>
</dbReference>
<dbReference type="GO" id="GO:0046983">
    <property type="term" value="F:protein dimerization activity"/>
    <property type="evidence" value="ECO:0007669"/>
    <property type="project" value="InterPro"/>
</dbReference>
<evidence type="ECO:0000313" key="4">
    <source>
        <dbReference type="Proteomes" id="UP000190831"/>
    </source>
</evidence>
<dbReference type="Gene3D" id="4.10.280.10">
    <property type="entry name" value="Helix-loop-helix DNA-binding domain"/>
    <property type="match status" value="1"/>
</dbReference>
<feature type="region of interest" description="Disordered" evidence="1">
    <location>
        <begin position="1"/>
        <end position="53"/>
    </location>
</feature>
<dbReference type="InterPro" id="IPR036638">
    <property type="entry name" value="HLH_DNA-bd_sf"/>
</dbReference>
<proteinExistence type="predicted"/>
<dbReference type="SUPFAM" id="SSF47459">
    <property type="entry name" value="HLH, helix-loop-helix DNA-binding domain"/>
    <property type="match status" value="1"/>
</dbReference>
<protein>
    <submittedName>
        <fullName evidence="3">LAFE_0E02762g1_1</fullName>
    </submittedName>
</protein>
<sequence>MQSMPSSGEHNAVQIAEKARKRRKRVSKDVKLSADQKRENHVSSEQRRRQAMRDSYDKLVEVVPGIEKAENRSELLIYTKTYHYLMWLYARNSTLRKELGEKAVAKGMHGFSEDKLPGHLHWSTPKK</sequence>
<dbReference type="InterPro" id="IPR057072">
    <property type="entry name" value="bHLH_INO4"/>
</dbReference>